<name>A0ABU3NTA6_9FIRM</name>
<evidence type="ECO:0000313" key="2">
    <source>
        <dbReference type="Proteomes" id="UP001254848"/>
    </source>
</evidence>
<comment type="caution">
    <text evidence="1">The sequence shown here is derived from an EMBL/GenBank/DDBJ whole genome shotgun (WGS) entry which is preliminary data.</text>
</comment>
<accession>A0ABU3NTA6</accession>
<keyword evidence="2" id="KW-1185">Reference proteome</keyword>
<evidence type="ECO:0000313" key="1">
    <source>
        <dbReference type="EMBL" id="MDT8899635.1"/>
    </source>
</evidence>
<sequence>MKEGVEVGICGTGPVWAGIEESLQKLPGLRVRQLGSSLAVAAREVAMLSPHAVLFDMDKAEPDVVAAILRKLPGTRLIGFNAAGDAITVFAASERTVLSVEELAGVIAGGARTPEAIR</sequence>
<proteinExistence type="predicted"/>
<dbReference type="Proteomes" id="UP001254848">
    <property type="component" value="Unassembled WGS sequence"/>
</dbReference>
<dbReference type="EMBL" id="JAUOZS010000001">
    <property type="protein sequence ID" value="MDT8899635.1"/>
    <property type="molecule type" value="Genomic_DNA"/>
</dbReference>
<dbReference type="RefSeq" id="WP_413778206.1">
    <property type="nucleotide sequence ID" value="NZ_JAUOZS010000001.1"/>
</dbReference>
<gene>
    <name evidence="1" type="ORF">Q4T40_00045</name>
</gene>
<reference evidence="1 2" key="1">
    <citation type="submission" date="2023-07" db="EMBL/GenBank/DDBJ databases">
        <title>The novel representative of Negativicutes class, Anaeroselena agilis gen. nov. sp. nov.</title>
        <authorList>
            <person name="Prokofeva M.I."/>
            <person name="Elcheninov A.G."/>
            <person name="Klyukina A."/>
            <person name="Kublanov I.V."/>
            <person name="Frolov E.N."/>
            <person name="Podosokorskaya O.A."/>
        </authorList>
    </citation>
    <scope>NUCLEOTIDE SEQUENCE [LARGE SCALE GENOMIC DNA]</scope>
    <source>
        <strain evidence="1 2">4137-cl</strain>
    </source>
</reference>
<protein>
    <submittedName>
        <fullName evidence="1">Uncharacterized protein</fullName>
    </submittedName>
</protein>
<organism evidence="1 2">
    <name type="scientific">Anaeroselena agilis</name>
    <dbReference type="NCBI Taxonomy" id="3063788"/>
    <lineage>
        <taxon>Bacteria</taxon>
        <taxon>Bacillati</taxon>
        <taxon>Bacillota</taxon>
        <taxon>Negativicutes</taxon>
        <taxon>Acetonemataceae</taxon>
        <taxon>Anaeroselena</taxon>
    </lineage>
</organism>